<keyword evidence="3" id="KW-1185">Reference proteome</keyword>
<comment type="caution">
    <text evidence="2">The sequence shown here is derived from an EMBL/GenBank/DDBJ whole genome shotgun (WGS) entry which is preliminary data.</text>
</comment>
<protein>
    <recommendedName>
        <fullName evidence="4">CPBP family intramembrane metalloprotease</fullName>
    </recommendedName>
</protein>
<evidence type="ECO:0000313" key="2">
    <source>
        <dbReference type="EMBL" id="MDX8052158.1"/>
    </source>
</evidence>
<dbReference type="EMBL" id="JAXAVV010000011">
    <property type="protein sequence ID" value="MDX8052158.1"/>
    <property type="molecule type" value="Genomic_DNA"/>
</dbReference>
<evidence type="ECO:0000256" key="1">
    <source>
        <dbReference type="SAM" id="Phobius"/>
    </source>
</evidence>
<evidence type="ECO:0008006" key="4">
    <source>
        <dbReference type="Google" id="ProtNLM"/>
    </source>
</evidence>
<dbReference type="RefSeq" id="WP_319986329.1">
    <property type="nucleotide sequence ID" value="NZ_JAXAVV010000011.1"/>
</dbReference>
<gene>
    <name evidence="2" type="ORF">SK571_22455</name>
</gene>
<organism evidence="2 3">
    <name type="scientific">Lentzea kristufekii</name>
    <dbReference type="NCBI Taxonomy" id="3095430"/>
    <lineage>
        <taxon>Bacteria</taxon>
        <taxon>Bacillati</taxon>
        <taxon>Actinomycetota</taxon>
        <taxon>Actinomycetes</taxon>
        <taxon>Pseudonocardiales</taxon>
        <taxon>Pseudonocardiaceae</taxon>
        <taxon>Lentzea</taxon>
    </lineage>
</organism>
<proteinExistence type="predicted"/>
<feature type="transmembrane region" description="Helical" evidence="1">
    <location>
        <begin position="29"/>
        <end position="51"/>
    </location>
</feature>
<name>A0ABU4TV18_9PSEU</name>
<dbReference type="Proteomes" id="UP001271792">
    <property type="component" value="Unassembled WGS sequence"/>
</dbReference>
<keyword evidence="1" id="KW-0472">Membrane</keyword>
<reference evidence="2 3" key="1">
    <citation type="submission" date="2023-11" db="EMBL/GenBank/DDBJ databases">
        <title>Lentzea sokolovensis, sp. nov., Lentzea kristufkii, sp. nov., and Lentzea miocenensis, sp. nov., rare actinobacteria from Sokolov Coal Basin, Miocene lacustrine sediment, Czech Republic.</title>
        <authorList>
            <person name="Lara A."/>
            <person name="Kotroba L."/>
            <person name="Nouioui I."/>
            <person name="Neumann-Schaal M."/>
            <person name="Mast Y."/>
            <person name="Chronakova A."/>
        </authorList>
    </citation>
    <scope>NUCLEOTIDE SEQUENCE [LARGE SCALE GENOMIC DNA]</scope>
    <source>
        <strain evidence="2 3">BCCO 10_0798</strain>
    </source>
</reference>
<sequence>MSLPSKNGEFAPSANSAGNQWWRHTGRGVLAPALVHLATNFGGVLVAWYVLSA</sequence>
<evidence type="ECO:0000313" key="3">
    <source>
        <dbReference type="Proteomes" id="UP001271792"/>
    </source>
</evidence>
<keyword evidence="1" id="KW-1133">Transmembrane helix</keyword>
<accession>A0ABU4TV18</accession>
<keyword evidence="1" id="KW-0812">Transmembrane</keyword>